<evidence type="ECO:0000313" key="2">
    <source>
        <dbReference type="EMBL" id="JAD85875.1"/>
    </source>
</evidence>
<organism evidence="2">
    <name type="scientific">Arundo donax</name>
    <name type="common">Giant reed</name>
    <name type="synonym">Donax arundinaceus</name>
    <dbReference type="NCBI Taxonomy" id="35708"/>
    <lineage>
        <taxon>Eukaryota</taxon>
        <taxon>Viridiplantae</taxon>
        <taxon>Streptophyta</taxon>
        <taxon>Embryophyta</taxon>
        <taxon>Tracheophyta</taxon>
        <taxon>Spermatophyta</taxon>
        <taxon>Magnoliopsida</taxon>
        <taxon>Liliopsida</taxon>
        <taxon>Poales</taxon>
        <taxon>Poaceae</taxon>
        <taxon>PACMAD clade</taxon>
        <taxon>Arundinoideae</taxon>
        <taxon>Arundineae</taxon>
        <taxon>Arundo</taxon>
    </lineage>
</organism>
<proteinExistence type="predicted"/>
<keyword evidence="1" id="KW-0472">Membrane</keyword>
<protein>
    <submittedName>
        <fullName evidence="2">Uncharacterized protein</fullName>
    </submittedName>
</protein>
<keyword evidence="1" id="KW-0812">Transmembrane</keyword>
<accession>A0A0A9DJP2</accession>
<keyword evidence="1" id="KW-1133">Transmembrane helix</keyword>
<name>A0A0A9DJP2_ARUDO</name>
<dbReference type="AlphaFoldDB" id="A0A0A9DJP2"/>
<reference evidence="2" key="1">
    <citation type="submission" date="2014-09" db="EMBL/GenBank/DDBJ databases">
        <authorList>
            <person name="Magalhaes I.L.F."/>
            <person name="Oliveira U."/>
            <person name="Santos F.R."/>
            <person name="Vidigal T.H.D.A."/>
            <person name="Brescovit A.D."/>
            <person name="Santos A.J."/>
        </authorList>
    </citation>
    <scope>NUCLEOTIDE SEQUENCE</scope>
    <source>
        <tissue evidence="2">Shoot tissue taken approximately 20 cm above the soil surface</tissue>
    </source>
</reference>
<evidence type="ECO:0000256" key="1">
    <source>
        <dbReference type="SAM" id="Phobius"/>
    </source>
</evidence>
<dbReference type="EMBL" id="GBRH01212020">
    <property type="protein sequence ID" value="JAD85875.1"/>
    <property type="molecule type" value="Transcribed_RNA"/>
</dbReference>
<sequence length="48" mass="5184">MLPASTRMPYSHPTSSDFLLSTLSASIAAVTFISPATILHLRSKHLTN</sequence>
<feature type="transmembrane region" description="Helical" evidence="1">
    <location>
        <begin position="20"/>
        <end position="41"/>
    </location>
</feature>
<reference evidence="2" key="2">
    <citation type="journal article" date="2015" name="Data Brief">
        <title>Shoot transcriptome of the giant reed, Arundo donax.</title>
        <authorList>
            <person name="Barrero R.A."/>
            <person name="Guerrero F.D."/>
            <person name="Moolhuijzen P."/>
            <person name="Goolsby J.A."/>
            <person name="Tidwell J."/>
            <person name="Bellgard S.E."/>
            <person name="Bellgard M.I."/>
        </authorList>
    </citation>
    <scope>NUCLEOTIDE SEQUENCE</scope>
    <source>
        <tissue evidence="2">Shoot tissue taken approximately 20 cm above the soil surface</tissue>
    </source>
</reference>